<feature type="region of interest" description="Disordered" evidence="6">
    <location>
        <begin position="1"/>
        <end position="76"/>
    </location>
</feature>
<sequence length="601" mass="69130">MPRKVPFSAKQKRAQLQAKKQRKGGTGFSDETRHEKHAKKKSVLSSDEEDDGDTATTAINAINKQPVGGGSKSNPNRYVLQFHKETAAELKERKERAYQTLEPVDQKDLEHNLDEYFLPELDFPKRPEWNFNMSPEQLDRREQEYFRDYLSSIEKHFDWKDLSYFELNLETWRQLWRVMEISDIILIIIDVRYPCLMFPPALYEYVTRKLGKDMILVMNKVDLAPAPLVLAWKEYFQTKFPKLSILCFTSYPTYNLRNNIEKPNKGLQVRRRRGKMKMAAEGAQKLVEACTNIVGGAVDLSSWETKIKEEMHLEYEDVDDEDDRVEVGETIELKKQDTQYEVHEKYKSGVLTIGCVGQPNVGKSSLMNAIMGRKVVSVSRTPGHTKHFQTIFLTDNVRLCDCPGLVFPSKVPKPLQVLMGSYPVAQLREPYSTVQYLAERMDLIKLLHIKHPSDDEYWCSMDICDGWAQKRGYMTAKSGRHDSYRAANELLRMATEGRICLCLMPPQYLDRQDYWTKHPDVAEILWIQARSKEEVYIHPVVSVSDDESSSGGKGSKAKLKKKGKEEESELDESSDEDESSEEESKGVTSGNKFSALVDESD</sequence>
<dbReference type="Pfam" id="PF01926">
    <property type="entry name" value="MMR_HSR1"/>
    <property type="match status" value="1"/>
</dbReference>
<keyword evidence="1" id="KW-0597">Phosphoprotein</keyword>
<evidence type="ECO:0000256" key="6">
    <source>
        <dbReference type="SAM" id="MobiDB-lite"/>
    </source>
</evidence>
<evidence type="ECO:0000256" key="3">
    <source>
        <dbReference type="ARBA" id="ARBA00023134"/>
    </source>
</evidence>
<dbReference type="EMBL" id="HBUF01314903">
    <property type="protein sequence ID" value="CAG6693870.1"/>
    <property type="molecule type" value="Transcribed_RNA"/>
</dbReference>
<accession>A0A8D9FI04</accession>
<dbReference type="PANTHER" id="PTHR45709">
    <property type="entry name" value="LARGE SUBUNIT GTPASE 1 HOMOLOG-RELATED"/>
    <property type="match status" value="1"/>
</dbReference>
<dbReference type="EMBL" id="HBUF01358585">
    <property type="protein sequence ID" value="CAG6719298.1"/>
    <property type="molecule type" value="Transcribed_RNA"/>
</dbReference>
<dbReference type="AlphaFoldDB" id="A0A8D9FI04"/>
<organism evidence="8">
    <name type="scientific">Cacopsylla melanoneura</name>
    <dbReference type="NCBI Taxonomy" id="428564"/>
    <lineage>
        <taxon>Eukaryota</taxon>
        <taxon>Metazoa</taxon>
        <taxon>Ecdysozoa</taxon>
        <taxon>Arthropoda</taxon>
        <taxon>Hexapoda</taxon>
        <taxon>Insecta</taxon>
        <taxon>Pterygota</taxon>
        <taxon>Neoptera</taxon>
        <taxon>Paraneoptera</taxon>
        <taxon>Hemiptera</taxon>
        <taxon>Sternorrhyncha</taxon>
        <taxon>Psylloidea</taxon>
        <taxon>Psyllidae</taxon>
        <taxon>Psyllinae</taxon>
        <taxon>Cacopsylla</taxon>
    </lineage>
</organism>
<dbReference type="Gene3D" id="3.40.50.300">
    <property type="entry name" value="P-loop containing nucleotide triphosphate hydrolases"/>
    <property type="match status" value="1"/>
</dbReference>
<dbReference type="PROSITE" id="PS51721">
    <property type="entry name" value="G_CP"/>
    <property type="match status" value="1"/>
</dbReference>
<evidence type="ECO:0000256" key="4">
    <source>
        <dbReference type="ARBA" id="ARBA00037770"/>
    </source>
</evidence>
<dbReference type="PRINTS" id="PR00326">
    <property type="entry name" value="GTP1OBG"/>
</dbReference>
<dbReference type="GO" id="GO:0005525">
    <property type="term" value="F:GTP binding"/>
    <property type="evidence" value="ECO:0007669"/>
    <property type="project" value="UniProtKB-KW"/>
</dbReference>
<reference evidence="8" key="1">
    <citation type="submission" date="2021-05" db="EMBL/GenBank/DDBJ databases">
        <authorList>
            <person name="Alioto T."/>
            <person name="Alioto T."/>
            <person name="Gomez Garrido J."/>
        </authorList>
    </citation>
    <scope>NUCLEOTIDE SEQUENCE</scope>
</reference>
<dbReference type="InterPro" id="IPR030378">
    <property type="entry name" value="G_CP_dom"/>
</dbReference>
<dbReference type="EMBL" id="HBUF01358584">
    <property type="protein sequence ID" value="CAG6719296.1"/>
    <property type="molecule type" value="Transcribed_RNA"/>
</dbReference>
<keyword evidence="3" id="KW-0342">GTP-binding</keyword>
<evidence type="ECO:0000256" key="2">
    <source>
        <dbReference type="ARBA" id="ARBA00022741"/>
    </source>
</evidence>
<evidence type="ECO:0000313" key="8">
    <source>
        <dbReference type="EMBL" id="CAG6790991.1"/>
    </source>
</evidence>
<evidence type="ECO:0000256" key="5">
    <source>
        <dbReference type="ARBA" id="ARBA00039902"/>
    </source>
</evidence>
<dbReference type="SUPFAM" id="SSF52540">
    <property type="entry name" value="P-loop containing nucleoside triphosphate hydrolases"/>
    <property type="match status" value="1"/>
</dbReference>
<dbReference type="EMBL" id="HBUF01673846">
    <property type="protein sequence ID" value="CAG6790991.1"/>
    <property type="molecule type" value="Transcribed_RNA"/>
</dbReference>
<dbReference type="InterPro" id="IPR006073">
    <property type="entry name" value="GTP-bd"/>
</dbReference>
<evidence type="ECO:0000256" key="1">
    <source>
        <dbReference type="ARBA" id="ARBA00022553"/>
    </source>
</evidence>
<proteinExistence type="predicted"/>
<keyword evidence="2" id="KW-0547">Nucleotide-binding</keyword>
<protein>
    <recommendedName>
        <fullName evidence="5">Guanine nucleotide-binding protein-like 1</fullName>
    </recommendedName>
</protein>
<dbReference type="InterPro" id="IPR027417">
    <property type="entry name" value="P-loop_NTPase"/>
</dbReference>
<dbReference type="GO" id="GO:0003924">
    <property type="term" value="F:GTPase activity"/>
    <property type="evidence" value="ECO:0007669"/>
    <property type="project" value="InterPro"/>
</dbReference>
<dbReference type="InterPro" id="IPR043358">
    <property type="entry name" value="GNL1-like"/>
</dbReference>
<name>A0A8D9FI04_9HEMI</name>
<feature type="compositionally biased region" description="Acidic residues" evidence="6">
    <location>
        <begin position="566"/>
        <end position="581"/>
    </location>
</feature>
<comment type="function">
    <text evidence="4">Possible regulatory or functional link with the histocompatibility cluster.</text>
</comment>
<evidence type="ECO:0000259" key="7">
    <source>
        <dbReference type="PROSITE" id="PS51721"/>
    </source>
</evidence>
<feature type="region of interest" description="Disordered" evidence="6">
    <location>
        <begin position="543"/>
        <end position="601"/>
    </location>
</feature>
<dbReference type="PANTHER" id="PTHR45709:SF3">
    <property type="entry name" value="GUANINE NUCLEOTIDE-BINDING PROTEIN-LIKE 1"/>
    <property type="match status" value="1"/>
</dbReference>
<dbReference type="EMBL" id="HBUF01358586">
    <property type="protein sequence ID" value="CAG6719300.1"/>
    <property type="molecule type" value="Transcribed_RNA"/>
</dbReference>
<feature type="domain" description="CP-type G" evidence="7">
    <location>
        <begin position="172"/>
        <end position="408"/>
    </location>
</feature>